<keyword evidence="4" id="KW-0479">Metal-binding</keyword>
<evidence type="ECO:0000256" key="2">
    <source>
        <dbReference type="ARBA" id="ARBA00007357"/>
    </source>
</evidence>
<evidence type="ECO:0000256" key="4">
    <source>
        <dbReference type="ARBA" id="ARBA00022723"/>
    </source>
</evidence>
<accession>A0ABY6J1P6</accession>
<evidence type="ECO:0000256" key="8">
    <source>
        <dbReference type="SAM" id="SignalP"/>
    </source>
</evidence>
<sequence>MYKKILTVTTVLAAGLSPIASHAQKAAKVPAFDMSSIDKTASPCSDFDAFANNNWKKNNPIPGTDSRWGAFNILDKENKEVRLKGIILGIVGKSGFKKGSEEQQIADFYKSFLDTVTIAKRGITPLERQLRMIDGVQSLSEWAIVTGEMQKYGVSTVAGFGVEADLKNSKINALYEGQDGLSLGERSYYDRTDESTEKVRAEFVLHVDKMFALAGFKDANPGKTILDFENKVAKLQLTNVELRDPVKTYNKAAFGELKQLMPDFDWSTFATVQGIKSDSVIIQNREYLQGLNKLLKETSLETLKTYSRWQLLTRFAGFLSKPLDDENFRFFATVMRGTKAQRSRIDRAIRSTDGTMGMPLGKLFAKQYFPESSKQKVSEMIENVRTVYGERVDQLTWMSPETKKMAHKKLAAFTYKIGYPDQWKDYSSINIEPGKLVENVIAAALYKHEENVAKIGKAVDKKEWMMTPQTVNAYYNPLNNEIVFPAGILQPPFFNPDADDAINYGGIIAVIGHEFSHGFDDQGSQFDAEGNLQNWWTEEDRKNFDALSGKYINYFNDIEVLPGFKVNGALTIGENIADLGGLTLAYYALKKSLEGKPEPKLIDGYNWKQRFFLGWAQVWHANITEAALRNQIQTDPHSPARERINGPMPHLKEFSDAWGCKPGDKMVLPEGQRIVIW</sequence>
<evidence type="ECO:0000313" key="11">
    <source>
        <dbReference type="EMBL" id="UYQ92234.1"/>
    </source>
</evidence>
<comment type="similarity">
    <text evidence="2">Belongs to the peptidase M13 family.</text>
</comment>
<keyword evidence="8" id="KW-0732">Signal</keyword>
<evidence type="ECO:0000256" key="7">
    <source>
        <dbReference type="ARBA" id="ARBA00023049"/>
    </source>
</evidence>
<keyword evidence="12" id="KW-1185">Reference proteome</keyword>
<feature type="domain" description="Peptidase M13 C-terminal" evidence="9">
    <location>
        <begin position="472"/>
        <end position="670"/>
    </location>
</feature>
<proteinExistence type="inferred from homology"/>
<feature type="domain" description="Peptidase M13 N-terminal" evidence="10">
    <location>
        <begin position="43"/>
        <end position="420"/>
    </location>
</feature>
<keyword evidence="5" id="KW-0378">Hydrolase</keyword>
<dbReference type="PANTHER" id="PTHR11733">
    <property type="entry name" value="ZINC METALLOPROTEASE FAMILY M13 NEPRILYSIN-RELATED"/>
    <property type="match status" value="1"/>
</dbReference>
<dbReference type="InterPro" id="IPR024079">
    <property type="entry name" value="MetalloPept_cat_dom_sf"/>
</dbReference>
<evidence type="ECO:0000259" key="9">
    <source>
        <dbReference type="Pfam" id="PF01431"/>
    </source>
</evidence>
<evidence type="ECO:0000256" key="6">
    <source>
        <dbReference type="ARBA" id="ARBA00022833"/>
    </source>
</evidence>
<keyword evidence="7" id="KW-0482">Metalloprotease</keyword>
<dbReference type="PANTHER" id="PTHR11733:SF167">
    <property type="entry name" value="FI17812P1-RELATED"/>
    <property type="match status" value="1"/>
</dbReference>
<protein>
    <submittedName>
        <fullName evidence="11">M13 family metallopeptidase</fullName>
    </submittedName>
</protein>
<dbReference type="Gene3D" id="3.40.390.10">
    <property type="entry name" value="Collagenase (Catalytic Domain)"/>
    <property type="match status" value="1"/>
</dbReference>
<evidence type="ECO:0000256" key="3">
    <source>
        <dbReference type="ARBA" id="ARBA00022670"/>
    </source>
</evidence>
<dbReference type="Gene3D" id="1.10.1380.10">
    <property type="entry name" value="Neutral endopeptidase , domain2"/>
    <property type="match status" value="1"/>
</dbReference>
<keyword evidence="6" id="KW-0862">Zinc</keyword>
<comment type="cofactor">
    <cofactor evidence="1">
        <name>Zn(2+)</name>
        <dbReference type="ChEBI" id="CHEBI:29105"/>
    </cofactor>
</comment>
<evidence type="ECO:0000256" key="1">
    <source>
        <dbReference type="ARBA" id="ARBA00001947"/>
    </source>
</evidence>
<gene>
    <name evidence="11" type="ORF">MKQ68_19290</name>
</gene>
<dbReference type="InterPro" id="IPR018497">
    <property type="entry name" value="Peptidase_M13_C"/>
</dbReference>
<dbReference type="InterPro" id="IPR042089">
    <property type="entry name" value="Peptidase_M13_dom_2"/>
</dbReference>
<dbReference type="InterPro" id="IPR000718">
    <property type="entry name" value="Peptidase_M13"/>
</dbReference>
<dbReference type="CDD" id="cd08662">
    <property type="entry name" value="M13"/>
    <property type="match status" value="1"/>
</dbReference>
<reference evidence="11" key="1">
    <citation type="submission" date="2022-10" db="EMBL/GenBank/DDBJ databases">
        <title>Chitinophaga sp. nov., isolated from soil.</title>
        <authorList>
            <person name="Jeon C.O."/>
        </authorList>
    </citation>
    <scope>NUCLEOTIDE SEQUENCE</scope>
    <source>
        <strain evidence="11">R8</strain>
    </source>
</reference>
<feature type="chain" id="PRO_5045504586" evidence="8">
    <location>
        <begin position="24"/>
        <end position="677"/>
    </location>
</feature>
<name>A0ABY6J1P6_9BACT</name>
<evidence type="ECO:0000259" key="10">
    <source>
        <dbReference type="Pfam" id="PF05649"/>
    </source>
</evidence>
<dbReference type="InterPro" id="IPR008753">
    <property type="entry name" value="Peptidase_M13_N"/>
</dbReference>
<dbReference type="PRINTS" id="PR00786">
    <property type="entry name" value="NEPRILYSIN"/>
</dbReference>
<dbReference type="PROSITE" id="PS51885">
    <property type="entry name" value="NEPRILYSIN"/>
    <property type="match status" value="1"/>
</dbReference>
<evidence type="ECO:0000313" key="12">
    <source>
        <dbReference type="Proteomes" id="UP001162741"/>
    </source>
</evidence>
<dbReference type="EMBL" id="CP107006">
    <property type="protein sequence ID" value="UYQ92234.1"/>
    <property type="molecule type" value="Genomic_DNA"/>
</dbReference>
<evidence type="ECO:0000256" key="5">
    <source>
        <dbReference type="ARBA" id="ARBA00022801"/>
    </source>
</evidence>
<dbReference type="RefSeq" id="WP_264280529.1">
    <property type="nucleotide sequence ID" value="NZ_CP107006.1"/>
</dbReference>
<dbReference type="Pfam" id="PF05649">
    <property type="entry name" value="Peptidase_M13_N"/>
    <property type="match status" value="1"/>
</dbReference>
<organism evidence="11 12">
    <name type="scientific">Chitinophaga horti</name>
    <dbReference type="NCBI Taxonomy" id="2920382"/>
    <lineage>
        <taxon>Bacteria</taxon>
        <taxon>Pseudomonadati</taxon>
        <taxon>Bacteroidota</taxon>
        <taxon>Chitinophagia</taxon>
        <taxon>Chitinophagales</taxon>
        <taxon>Chitinophagaceae</taxon>
        <taxon>Chitinophaga</taxon>
    </lineage>
</organism>
<dbReference type="Pfam" id="PF01431">
    <property type="entry name" value="Peptidase_M13"/>
    <property type="match status" value="1"/>
</dbReference>
<dbReference type="SUPFAM" id="SSF55486">
    <property type="entry name" value="Metalloproteases ('zincins'), catalytic domain"/>
    <property type="match status" value="1"/>
</dbReference>
<dbReference type="Proteomes" id="UP001162741">
    <property type="component" value="Chromosome"/>
</dbReference>
<feature type="signal peptide" evidence="8">
    <location>
        <begin position="1"/>
        <end position="23"/>
    </location>
</feature>
<keyword evidence="3" id="KW-0645">Protease</keyword>